<evidence type="ECO:0000256" key="7">
    <source>
        <dbReference type="SAM" id="Phobius"/>
    </source>
</evidence>
<name>A0A544VYT1_9MYCO</name>
<dbReference type="Pfam" id="PF02308">
    <property type="entry name" value="MgtC"/>
    <property type="match status" value="1"/>
</dbReference>
<dbReference type="PRINTS" id="PR01837">
    <property type="entry name" value="MGTCSAPBPROT"/>
</dbReference>
<accession>A0A544VYT1</accession>
<evidence type="ECO:0000313" key="11">
    <source>
        <dbReference type="Proteomes" id="UP000315759"/>
    </source>
</evidence>
<evidence type="ECO:0000313" key="10">
    <source>
        <dbReference type="EMBL" id="TQR85147.1"/>
    </source>
</evidence>
<dbReference type="InterPro" id="IPR003416">
    <property type="entry name" value="MgtC/SapB/SrpB/YhiD_fam"/>
</dbReference>
<dbReference type="Proteomes" id="UP000315759">
    <property type="component" value="Unassembled WGS sequence"/>
</dbReference>
<feature type="transmembrane region" description="Helical" evidence="7">
    <location>
        <begin position="114"/>
        <end position="132"/>
    </location>
</feature>
<feature type="transmembrane region" description="Helical" evidence="7">
    <location>
        <begin position="35"/>
        <end position="54"/>
    </location>
</feature>
<dbReference type="RefSeq" id="WP_142553446.1">
    <property type="nucleotide sequence ID" value="NZ_VIFX01000023.1"/>
</dbReference>
<evidence type="ECO:0000256" key="1">
    <source>
        <dbReference type="ARBA" id="ARBA00004651"/>
    </source>
</evidence>
<keyword evidence="3" id="KW-1003">Cell membrane</keyword>
<dbReference type="InterPro" id="IPR049177">
    <property type="entry name" value="MgtC_SapB_SrpB_YhiD_N"/>
</dbReference>
<evidence type="ECO:0000256" key="6">
    <source>
        <dbReference type="ARBA" id="ARBA00023136"/>
    </source>
</evidence>
<comment type="subcellular location">
    <subcellularLocation>
        <location evidence="1">Cell membrane</location>
        <topology evidence="1">Multi-pass membrane protein</topology>
    </subcellularLocation>
</comment>
<evidence type="ECO:0000256" key="3">
    <source>
        <dbReference type="ARBA" id="ARBA00022475"/>
    </source>
</evidence>
<keyword evidence="4 7" id="KW-0812">Transmembrane</keyword>
<evidence type="ECO:0000259" key="9">
    <source>
        <dbReference type="Pfam" id="PF21770"/>
    </source>
</evidence>
<feature type="domain" description="MgtC/SapB/SrpB/YhiD N-terminal" evidence="8">
    <location>
        <begin position="12"/>
        <end position="130"/>
    </location>
</feature>
<keyword evidence="6 7" id="KW-0472">Membrane</keyword>
<evidence type="ECO:0000259" key="8">
    <source>
        <dbReference type="Pfam" id="PF02308"/>
    </source>
</evidence>
<protein>
    <submittedName>
        <fullName evidence="10">MgtC/SapB family protein</fullName>
    </submittedName>
</protein>
<proteinExistence type="inferred from homology"/>
<feature type="transmembrane region" description="Helical" evidence="7">
    <location>
        <begin position="87"/>
        <end position="108"/>
    </location>
</feature>
<feature type="domain" description="MgtC-like C-terminal" evidence="9">
    <location>
        <begin position="149"/>
        <end position="226"/>
    </location>
</feature>
<gene>
    <name evidence="10" type="ORF">D8S82_18270</name>
</gene>
<reference evidence="10 11" key="1">
    <citation type="submission" date="2018-10" db="EMBL/GenBank/DDBJ databases">
        <title>Draft genome of Mycobacterium hodleri strain B.</title>
        <authorList>
            <person name="Amande T.J."/>
            <person name="Mcgenity T.J."/>
        </authorList>
    </citation>
    <scope>NUCLEOTIDE SEQUENCE [LARGE SCALE GENOMIC DNA]</scope>
    <source>
        <strain evidence="10 11">B</strain>
    </source>
</reference>
<comment type="similarity">
    <text evidence="2">Belongs to the MgtC/SapB family.</text>
</comment>
<keyword evidence="11" id="KW-1185">Reference proteome</keyword>
<sequence length="238" mass="25223">MLAVDLLTRVGLATVLGVAIGFERQWRSRMAGLQTMALVSMGSALFLILSAYSFDQTGDRLRVAAQIVSGVGFLGAGVIMKQGLSVTGLNTAATLWATAAVGALAGAWMWREALAGTAIVVAGNWFLQPLGARMDRAHSKQRDATPADYVLEVVCQRAVEDELRVLIADALPPQAFQLRGIQVNRAQGPDTVQLQAEFATAVRDDDSAVDAVRAMSGQPGVTSVRWSIAHEGAADWSS</sequence>
<dbReference type="Pfam" id="PF21770">
    <property type="entry name" value="MgtC_SapB_C"/>
    <property type="match status" value="1"/>
</dbReference>
<dbReference type="AlphaFoldDB" id="A0A544VYT1"/>
<evidence type="ECO:0000256" key="5">
    <source>
        <dbReference type="ARBA" id="ARBA00022989"/>
    </source>
</evidence>
<dbReference type="InterPro" id="IPR048640">
    <property type="entry name" value="MgtC-like_C"/>
</dbReference>
<dbReference type="GO" id="GO:0005886">
    <property type="term" value="C:plasma membrane"/>
    <property type="evidence" value="ECO:0007669"/>
    <property type="project" value="UniProtKB-SubCell"/>
</dbReference>
<keyword evidence="5 7" id="KW-1133">Transmembrane helix</keyword>
<dbReference type="PANTHER" id="PTHR33778:SF3">
    <property type="entry name" value="PROTEIN MGTC"/>
    <property type="match status" value="1"/>
</dbReference>
<dbReference type="PANTHER" id="PTHR33778">
    <property type="entry name" value="PROTEIN MGTC"/>
    <property type="match status" value="1"/>
</dbReference>
<dbReference type="EMBL" id="VIFX01000023">
    <property type="protein sequence ID" value="TQR85147.1"/>
    <property type="molecule type" value="Genomic_DNA"/>
</dbReference>
<comment type="caution">
    <text evidence="10">The sequence shown here is derived from an EMBL/GenBank/DDBJ whole genome shotgun (WGS) entry which is preliminary data.</text>
</comment>
<organism evidence="10 11">
    <name type="scientific">Mycolicibacterium hodleri</name>
    <dbReference type="NCBI Taxonomy" id="49897"/>
    <lineage>
        <taxon>Bacteria</taxon>
        <taxon>Bacillati</taxon>
        <taxon>Actinomycetota</taxon>
        <taxon>Actinomycetes</taxon>
        <taxon>Mycobacteriales</taxon>
        <taxon>Mycobacteriaceae</taxon>
        <taxon>Mycolicibacterium</taxon>
    </lineage>
</organism>
<evidence type="ECO:0000256" key="2">
    <source>
        <dbReference type="ARBA" id="ARBA00009298"/>
    </source>
</evidence>
<feature type="transmembrane region" description="Helical" evidence="7">
    <location>
        <begin position="60"/>
        <end position="80"/>
    </location>
</feature>
<dbReference type="Gene3D" id="3.30.70.260">
    <property type="match status" value="1"/>
</dbReference>
<evidence type="ECO:0000256" key="4">
    <source>
        <dbReference type="ARBA" id="ARBA00022692"/>
    </source>
</evidence>